<feature type="chain" id="PRO_5045418612" evidence="1">
    <location>
        <begin position="27"/>
        <end position="91"/>
    </location>
</feature>
<organism evidence="2 3">
    <name type="scientific">Sphingomonas canadensis</name>
    <dbReference type="NCBI Taxonomy" id="1219257"/>
    <lineage>
        <taxon>Bacteria</taxon>
        <taxon>Pseudomonadati</taxon>
        <taxon>Pseudomonadota</taxon>
        <taxon>Alphaproteobacteria</taxon>
        <taxon>Sphingomonadales</taxon>
        <taxon>Sphingomonadaceae</taxon>
        <taxon>Sphingomonas</taxon>
    </lineage>
</organism>
<gene>
    <name evidence="2" type="ORF">ACFQ1E_14155</name>
</gene>
<keyword evidence="3" id="KW-1185">Reference proteome</keyword>
<dbReference type="EMBL" id="JBHTJG010000007">
    <property type="protein sequence ID" value="MFD0947490.1"/>
    <property type="molecule type" value="Genomic_DNA"/>
</dbReference>
<evidence type="ECO:0000313" key="2">
    <source>
        <dbReference type="EMBL" id="MFD0947490.1"/>
    </source>
</evidence>
<dbReference type="Proteomes" id="UP001596977">
    <property type="component" value="Unassembled WGS sequence"/>
</dbReference>
<protein>
    <submittedName>
        <fullName evidence="2">Uncharacterized protein</fullName>
    </submittedName>
</protein>
<reference evidence="3" key="1">
    <citation type="journal article" date="2019" name="Int. J. Syst. Evol. Microbiol.">
        <title>The Global Catalogue of Microorganisms (GCM) 10K type strain sequencing project: providing services to taxonomists for standard genome sequencing and annotation.</title>
        <authorList>
            <consortium name="The Broad Institute Genomics Platform"/>
            <consortium name="The Broad Institute Genome Sequencing Center for Infectious Disease"/>
            <person name="Wu L."/>
            <person name="Ma J."/>
        </authorList>
    </citation>
    <scope>NUCLEOTIDE SEQUENCE [LARGE SCALE GENOMIC DNA]</scope>
    <source>
        <strain evidence="3">CCUG 62982</strain>
    </source>
</reference>
<sequence length="91" mass="9701">MKTINISVAAIAAVLSTFAVALPAFAQDASATNARGHYEWRPVPQYGPRATGPTRVRVWVPEAREMVSCDCAMMHASPADCMKAAVKPNNG</sequence>
<keyword evidence="1" id="KW-0732">Signal</keyword>
<name>A0ABW3HAM2_9SPHN</name>
<comment type="caution">
    <text evidence="2">The sequence shown here is derived from an EMBL/GenBank/DDBJ whole genome shotgun (WGS) entry which is preliminary data.</text>
</comment>
<evidence type="ECO:0000256" key="1">
    <source>
        <dbReference type="SAM" id="SignalP"/>
    </source>
</evidence>
<proteinExistence type="predicted"/>
<feature type="signal peptide" evidence="1">
    <location>
        <begin position="1"/>
        <end position="26"/>
    </location>
</feature>
<dbReference type="RefSeq" id="WP_264945237.1">
    <property type="nucleotide sequence ID" value="NZ_JAPDRA010000007.1"/>
</dbReference>
<evidence type="ECO:0000313" key="3">
    <source>
        <dbReference type="Proteomes" id="UP001596977"/>
    </source>
</evidence>
<accession>A0ABW3HAM2</accession>